<keyword evidence="3" id="KW-1185">Reference proteome</keyword>
<feature type="domain" description="Glycosyl transferase family 1" evidence="1">
    <location>
        <begin position="175"/>
        <end position="309"/>
    </location>
</feature>
<evidence type="ECO:0000313" key="3">
    <source>
        <dbReference type="Proteomes" id="UP000238375"/>
    </source>
</evidence>
<proteinExistence type="predicted"/>
<organism evidence="2 3">
    <name type="scientific">Spirosoma oryzae</name>
    <dbReference type="NCBI Taxonomy" id="1469603"/>
    <lineage>
        <taxon>Bacteria</taxon>
        <taxon>Pseudomonadati</taxon>
        <taxon>Bacteroidota</taxon>
        <taxon>Cytophagia</taxon>
        <taxon>Cytophagales</taxon>
        <taxon>Cytophagaceae</taxon>
        <taxon>Spirosoma</taxon>
    </lineage>
</organism>
<dbReference type="EMBL" id="PVTE01000003">
    <property type="protein sequence ID" value="PRY44175.1"/>
    <property type="molecule type" value="Genomic_DNA"/>
</dbReference>
<dbReference type="Gene3D" id="3.40.50.2000">
    <property type="entry name" value="Glycogen Phosphorylase B"/>
    <property type="match status" value="2"/>
</dbReference>
<dbReference type="AlphaFoldDB" id="A0A2T0TES9"/>
<dbReference type="Proteomes" id="UP000238375">
    <property type="component" value="Unassembled WGS sequence"/>
</dbReference>
<dbReference type="Pfam" id="PF00534">
    <property type="entry name" value="Glycos_transf_1"/>
    <property type="match status" value="1"/>
</dbReference>
<evidence type="ECO:0000313" key="2">
    <source>
        <dbReference type="EMBL" id="PRY44175.1"/>
    </source>
</evidence>
<dbReference type="InterPro" id="IPR001296">
    <property type="entry name" value="Glyco_trans_1"/>
</dbReference>
<sequence>MIAIIQPLIPSYRHTFFFELKKIYKIDIYCYESEHYIKKNIFDKSKMGSNPIFKISFGQFIYYSITKLLVKKYKILILMLTPYHISTWILLITKFLHGKKIILWGHGISIENYEYETHKINIIKKMMIYLADEVWFYTDAELQLWKSRIPSISAKSLDNTISNISSLLEKPSIERDLLRKKHNIEDSLVVIYCARFDKKARRTDLLKDVIEKTASMNILYIIIGDGRFKPDFSNYINVKDFGAIYDQNLKDDLFQLSDIYFQPGWVGLSIVEAMAYGKPIFTFERSKEIPQCVEYSYIVHNYNGYIAKDIDDLIQSMNNQNSYTLNYFSLNCKKYVKDNLMTQNMIDKASFSLKY</sequence>
<reference evidence="2 3" key="1">
    <citation type="submission" date="2018-03" db="EMBL/GenBank/DDBJ databases">
        <title>Genomic Encyclopedia of Archaeal and Bacterial Type Strains, Phase II (KMG-II): from individual species to whole genera.</title>
        <authorList>
            <person name="Goeker M."/>
        </authorList>
    </citation>
    <scope>NUCLEOTIDE SEQUENCE [LARGE SCALE GENOMIC DNA]</scope>
    <source>
        <strain evidence="2 3">DSM 28354</strain>
    </source>
</reference>
<keyword evidence="2" id="KW-0808">Transferase</keyword>
<comment type="caution">
    <text evidence="2">The sequence shown here is derived from an EMBL/GenBank/DDBJ whole genome shotgun (WGS) entry which is preliminary data.</text>
</comment>
<dbReference type="OrthoDB" id="9802525at2"/>
<gene>
    <name evidence="2" type="ORF">CLV58_103144</name>
</gene>
<dbReference type="GO" id="GO:0016757">
    <property type="term" value="F:glycosyltransferase activity"/>
    <property type="evidence" value="ECO:0007669"/>
    <property type="project" value="InterPro"/>
</dbReference>
<evidence type="ECO:0000259" key="1">
    <source>
        <dbReference type="Pfam" id="PF00534"/>
    </source>
</evidence>
<name>A0A2T0TES9_9BACT</name>
<dbReference type="SUPFAM" id="SSF53756">
    <property type="entry name" value="UDP-Glycosyltransferase/glycogen phosphorylase"/>
    <property type="match status" value="1"/>
</dbReference>
<accession>A0A2T0TES9</accession>
<protein>
    <submittedName>
        <fullName evidence="2">Glycosyltransferase involved in cell wall biosynthesis</fullName>
    </submittedName>
</protein>